<protein>
    <submittedName>
        <fullName evidence="1">Uncharacterized protein</fullName>
    </submittedName>
</protein>
<evidence type="ECO:0000313" key="2">
    <source>
        <dbReference type="Proteomes" id="UP000326757"/>
    </source>
</evidence>
<accession>A0A5N6KIR1</accession>
<dbReference type="AlphaFoldDB" id="A0A5N6KIR1"/>
<keyword evidence="2" id="KW-1185">Reference proteome</keyword>
<organism evidence="1 2">
    <name type="scientific">Monilinia laxa</name>
    <name type="common">Brown rot fungus</name>
    <name type="synonym">Sclerotinia laxa</name>
    <dbReference type="NCBI Taxonomy" id="61186"/>
    <lineage>
        <taxon>Eukaryota</taxon>
        <taxon>Fungi</taxon>
        <taxon>Dikarya</taxon>
        <taxon>Ascomycota</taxon>
        <taxon>Pezizomycotina</taxon>
        <taxon>Leotiomycetes</taxon>
        <taxon>Helotiales</taxon>
        <taxon>Sclerotiniaceae</taxon>
        <taxon>Monilinia</taxon>
    </lineage>
</organism>
<reference evidence="1 2" key="1">
    <citation type="submission" date="2019-06" db="EMBL/GenBank/DDBJ databases">
        <title>Genome Sequence of the Brown Rot Fungal Pathogen Monilinia laxa.</title>
        <authorList>
            <person name="De Miccolis Angelini R.M."/>
            <person name="Landi L."/>
            <person name="Abate D."/>
            <person name="Pollastro S."/>
            <person name="Romanazzi G."/>
            <person name="Faretra F."/>
        </authorList>
    </citation>
    <scope>NUCLEOTIDE SEQUENCE [LARGE SCALE GENOMIC DNA]</scope>
    <source>
        <strain evidence="1 2">Mlax316</strain>
    </source>
</reference>
<comment type="caution">
    <text evidence="1">The sequence shown here is derived from an EMBL/GenBank/DDBJ whole genome shotgun (WGS) entry which is preliminary data.</text>
</comment>
<name>A0A5N6KIR1_MONLA</name>
<gene>
    <name evidence="1" type="ORF">EYC80_005048</name>
</gene>
<evidence type="ECO:0000313" key="1">
    <source>
        <dbReference type="EMBL" id="KAB8303654.1"/>
    </source>
</evidence>
<dbReference type="Proteomes" id="UP000326757">
    <property type="component" value="Unassembled WGS sequence"/>
</dbReference>
<dbReference type="EMBL" id="VIGI01000002">
    <property type="protein sequence ID" value="KAB8303654.1"/>
    <property type="molecule type" value="Genomic_DNA"/>
</dbReference>
<sequence>MNNNYLYSRGVLKYARMVEHMSRSFLVACVCQCLIISCRYQSLGATLRCTEQSVTQTQSTVIIRSHFIRPIFVAY</sequence>
<proteinExistence type="predicted"/>